<organism evidence="1 2">
    <name type="scientific">Acholeplasma hippikon</name>
    <dbReference type="NCBI Taxonomy" id="264636"/>
    <lineage>
        <taxon>Bacteria</taxon>
        <taxon>Bacillati</taxon>
        <taxon>Mycoplasmatota</taxon>
        <taxon>Mollicutes</taxon>
        <taxon>Acholeplasmatales</taxon>
        <taxon>Acholeplasmataceae</taxon>
        <taxon>Acholeplasma</taxon>
    </lineage>
</organism>
<sequence>MNQLIPITYEENCLIDKNHVATPRKVVEQIYNLIGISDFKSVWLPFNNYDSEFKYKAEELNIKYKATHIFDDLGNDFFITNPPDNCDLMISNPPFEQQNEIIKRSFDLIDKGQIKSFALLLPLSTLETKYRANLYEKYKDKISIIIFKDRIKFLGKTTAFNKACCWVCYNIEKLPPLSWV</sequence>
<dbReference type="STRING" id="1408416.GCA_000702765_00219"/>
<dbReference type="GO" id="GO:0008168">
    <property type="term" value="F:methyltransferase activity"/>
    <property type="evidence" value="ECO:0007669"/>
    <property type="project" value="InterPro"/>
</dbReference>
<reference evidence="1 2" key="1">
    <citation type="submission" date="2019-01" db="EMBL/GenBank/DDBJ databases">
        <authorList>
            <consortium name="Pathogen Informatics"/>
        </authorList>
    </citation>
    <scope>NUCLEOTIDE SEQUENCE [LARGE SCALE GENOMIC DNA]</scope>
    <source>
        <strain evidence="1 2">NCTC10172</strain>
    </source>
</reference>
<protein>
    <recommendedName>
        <fullName evidence="3">Sugar-phosphate nucleotidyltransferase</fullName>
    </recommendedName>
</protein>
<dbReference type="PROSITE" id="PS00092">
    <property type="entry name" value="N6_MTASE"/>
    <property type="match status" value="1"/>
</dbReference>
<accession>A0A449BJY6</accession>
<evidence type="ECO:0008006" key="3">
    <source>
        <dbReference type="Google" id="ProtNLM"/>
    </source>
</evidence>
<dbReference type="RefSeq" id="WP_051658928.1">
    <property type="nucleotide sequence ID" value="NZ_LR215050.1"/>
</dbReference>
<dbReference type="EMBL" id="LR215050">
    <property type="protein sequence ID" value="VEU82758.1"/>
    <property type="molecule type" value="Genomic_DNA"/>
</dbReference>
<proteinExistence type="predicted"/>
<dbReference type="KEGG" id="ahk:NCTC10172_00781"/>
<evidence type="ECO:0000313" key="2">
    <source>
        <dbReference type="Proteomes" id="UP000290909"/>
    </source>
</evidence>
<dbReference type="GO" id="GO:0032259">
    <property type="term" value="P:methylation"/>
    <property type="evidence" value="ECO:0007669"/>
    <property type="project" value="InterPro"/>
</dbReference>
<evidence type="ECO:0000313" key="1">
    <source>
        <dbReference type="EMBL" id="VEU82758.1"/>
    </source>
</evidence>
<dbReference type="InterPro" id="IPR002052">
    <property type="entry name" value="DNA_methylase_N6_adenine_CS"/>
</dbReference>
<keyword evidence="2" id="KW-1185">Reference proteome</keyword>
<dbReference type="Proteomes" id="UP000290909">
    <property type="component" value="Chromosome"/>
</dbReference>
<name>A0A449BJY6_9MOLU</name>
<gene>
    <name evidence="1" type="ORF">NCTC10172_00781</name>
</gene>
<dbReference type="AlphaFoldDB" id="A0A449BJY6"/>
<dbReference type="GO" id="GO:0003676">
    <property type="term" value="F:nucleic acid binding"/>
    <property type="evidence" value="ECO:0007669"/>
    <property type="project" value="InterPro"/>
</dbReference>